<dbReference type="InterPro" id="IPR016036">
    <property type="entry name" value="Malonyl_transacylase_ACP-bd"/>
</dbReference>
<dbReference type="Gene3D" id="3.40.366.10">
    <property type="entry name" value="Malonyl-Coenzyme A Acyl Carrier Protein, domain 2"/>
    <property type="match status" value="1"/>
</dbReference>
<dbReference type="PANTHER" id="PTHR43775:SF46">
    <property type="entry name" value="FUMIGERMIN SYNTHASE"/>
    <property type="match status" value="1"/>
</dbReference>
<keyword evidence="1" id="KW-0596">Phosphopantetheine</keyword>
<dbReference type="PANTHER" id="PTHR43775">
    <property type="entry name" value="FATTY ACID SYNTHASE"/>
    <property type="match status" value="1"/>
</dbReference>
<evidence type="ECO:0000256" key="5">
    <source>
        <dbReference type="ARBA" id="ARBA00023002"/>
    </source>
</evidence>
<dbReference type="InterPro" id="IPR036291">
    <property type="entry name" value="NAD(P)-bd_dom_sf"/>
</dbReference>
<organism evidence="11 12">
    <name type="scientific">Parachaetomium inaequale</name>
    <dbReference type="NCBI Taxonomy" id="2588326"/>
    <lineage>
        <taxon>Eukaryota</taxon>
        <taxon>Fungi</taxon>
        <taxon>Dikarya</taxon>
        <taxon>Ascomycota</taxon>
        <taxon>Pezizomycotina</taxon>
        <taxon>Sordariomycetes</taxon>
        <taxon>Sordariomycetidae</taxon>
        <taxon>Sordariales</taxon>
        <taxon>Chaetomiaceae</taxon>
        <taxon>Parachaetomium</taxon>
    </lineage>
</organism>
<evidence type="ECO:0000256" key="6">
    <source>
        <dbReference type="ARBA" id="ARBA00023268"/>
    </source>
</evidence>
<dbReference type="InterPro" id="IPR020806">
    <property type="entry name" value="PKS_PP-bd"/>
</dbReference>
<dbReference type="InterPro" id="IPR049552">
    <property type="entry name" value="PKS_DH_N"/>
</dbReference>
<dbReference type="Pfam" id="PF08242">
    <property type="entry name" value="Methyltransf_12"/>
    <property type="match status" value="1"/>
</dbReference>
<dbReference type="GO" id="GO:0016491">
    <property type="term" value="F:oxidoreductase activity"/>
    <property type="evidence" value="ECO:0007669"/>
    <property type="project" value="UniProtKB-KW"/>
</dbReference>
<dbReference type="EMBL" id="MU854455">
    <property type="protein sequence ID" value="KAK4035087.1"/>
    <property type="molecule type" value="Genomic_DNA"/>
</dbReference>
<dbReference type="GO" id="GO:0006633">
    <property type="term" value="P:fatty acid biosynthetic process"/>
    <property type="evidence" value="ECO:0007669"/>
    <property type="project" value="InterPro"/>
</dbReference>
<dbReference type="PROSITE" id="PS00012">
    <property type="entry name" value="PHOSPHOPANTETHEINE"/>
    <property type="match status" value="1"/>
</dbReference>
<dbReference type="InterPro" id="IPR057326">
    <property type="entry name" value="KR_dom"/>
</dbReference>
<dbReference type="InterPro" id="IPR016039">
    <property type="entry name" value="Thiolase-like"/>
</dbReference>
<evidence type="ECO:0000259" key="10">
    <source>
        <dbReference type="PROSITE" id="PS52019"/>
    </source>
</evidence>
<dbReference type="Gene3D" id="3.40.50.150">
    <property type="entry name" value="Vaccinia Virus protein VP39"/>
    <property type="match status" value="1"/>
</dbReference>
<dbReference type="SUPFAM" id="SSF47336">
    <property type="entry name" value="ACP-like"/>
    <property type="match status" value="1"/>
</dbReference>
<dbReference type="SMART" id="SM00825">
    <property type="entry name" value="PKS_KS"/>
    <property type="match status" value="1"/>
</dbReference>
<dbReference type="InterPro" id="IPR036736">
    <property type="entry name" value="ACP-like_sf"/>
</dbReference>
<dbReference type="SUPFAM" id="SSF53335">
    <property type="entry name" value="S-adenosyl-L-methionine-dependent methyltransferases"/>
    <property type="match status" value="1"/>
</dbReference>
<dbReference type="SMART" id="SM00822">
    <property type="entry name" value="PKS_KR"/>
    <property type="match status" value="1"/>
</dbReference>
<dbReference type="InterPro" id="IPR013217">
    <property type="entry name" value="Methyltransf_12"/>
</dbReference>
<dbReference type="CDD" id="cd05195">
    <property type="entry name" value="enoyl_red"/>
    <property type="match status" value="1"/>
</dbReference>
<feature type="domain" description="Ketosynthase family 3 (KS3)" evidence="9">
    <location>
        <begin position="12"/>
        <end position="431"/>
    </location>
</feature>
<dbReference type="PROSITE" id="PS50075">
    <property type="entry name" value="CARRIER"/>
    <property type="match status" value="1"/>
</dbReference>
<feature type="active site" description="Proton acceptor; for dehydratase activity" evidence="7">
    <location>
        <position position="950"/>
    </location>
</feature>
<dbReference type="Gene3D" id="3.10.129.110">
    <property type="entry name" value="Polyketide synthase dehydratase"/>
    <property type="match status" value="1"/>
</dbReference>
<evidence type="ECO:0000256" key="1">
    <source>
        <dbReference type="ARBA" id="ARBA00022450"/>
    </source>
</evidence>
<dbReference type="Pfam" id="PF00698">
    <property type="entry name" value="Acyl_transf_1"/>
    <property type="match status" value="1"/>
</dbReference>
<dbReference type="SUPFAM" id="SSF51735">
    <property type="entry name" value="NAD(P)-binding Rossmann-fold domains"/>
    <property type="match status" value="2"/>
</dbReference>
<dbReference type="GO" id="GO:0031177">
    <property type="term" value="F:phosphopantetheine binding"/>
    <property type="evidence" value="ECO:0007669"/>
    <property type="project" value="InterPro"/>
</dbReference>
<dbReference type="CDD" id="cd02440">
    <property type="entry name" value="AdoMet_MTases"/>
    <property type="match status" value="1"/>
</dbReference>
<dbReference type="Pfam" id="PF08659">
    <property type="entry name" value="KR"/>
    <property type="match status" value="1"/>
</dbReference>
<dbReference type="Gene3D" id="3.40.47.10">
    <property type="match status" value="1"/>
</dbReference>
<dbReference type="SMART" id="SM00829">
    <property type="entry name" value="PKS_ER"/>
    <property type="match status" value="1"/>
</dbReference>
<feature type="domain" description="PKS/mFAS DH" evidence="10">
    <location>
        <begin position="918"/>
        <end position="1202"/>
    </location>
</feature>
<keyword evidence="3" id="KW-0808">Transferase</keyword>
<gene>
    <name evidence="11" type="ORF">C8A01DRAFT_38421</name>
</gene>
<dbReference type="InterPro" id="IPR020843">
    <property type="entry name" value="ER"/>
</dbReference>
<dbReference type="Gene3D" id="3.30.70.3290">
    <property type="match status" value="1"/>
</dbReference>
<dbReference type="Proteomes" id="UP001303115">
    <property type="component" value="Unassembled WGS sequence"/>
</dbReference>
<keyword evidence="5" id="KW-0560">Oxidoreductase</keyword>
<dbReference type="SUPFAM" id="SSF52151">
    <property type="entry name" value="FabD/lysophospholipase-like"/>
    <property type="match status" value="1"/>
</dbReference>
<dbReference type="InterPro" id="IPR020841">
    <property type="entry name" value="PKS_Beta-ketoAc_synthase_dom"/>
</dbReference>
<dbReference type="SUPFAM" id="SSF53901">
    <property type="entry name" value="Thiolase-like"/>
    <property type="match status" value="1"/>
</dbReference>
<dbReference type="Pfam" id="PF16197">
    <property type="entry name" value="KAsynt_C_assoc"/>
    <property type="match status" value="1"/>
</dbReference>
<feature type="region of interest" description="C-terminal hotdog fold" evidence="7">
    <location>
        <begin position="1056"/>
        <end position="1202"/>
    </location>
</feature>
<dbReference type="Pfam" id="PF21089">
    <property type="entry name" value="PKS_DH_N"/>
    <property type="match status" value="1"/>
</dbReference>
<accession>A0AAN6PFI7</accession>
<dbReference type="InterPro" id="IPR050091">
    <property type="entry name" value="PKS_NRPS_Biosynth_Enz"/>
</dbReference>
<dbReference type="Gene3D" id="3.90.180.10">
    <property type="entry name" value="Medium-chain alcohol dehydrogenases, catalytic domain"/>
    <property type="match status" value="1"/>
</dbReference>
<sequence length="2513" mass="272471">MAVMSSNGISGRRKVAICGIGVRLPSGIRSTDALWDLLVNGRDARTPVPASRYNAAGFDGSLGDKGAIKTGFGYFLDEDLSNFDASFFSMSKDEVGKCDPQQRQLLEVTKECLEDAGEVDYRGRKVGCYVGTFCEDWLRMSARESQHSSGYILGGHVDLMLANRVSYEYDFKGPSMVIKTGCSASLIALHEACRALQNGDAASAVVAGTSLITTPAITTELTAEGILSPTGSCKTFDAEADGFARAEAITAVYIKPLEDAIRDGNPIRAVICGTGTNSNGRSASLFSPNGEAQEDLMRDVYASAGLDPRHTAFVECHGTGTRTGDPIETTAVGRVFGGKNEGIYIGSIKPNIGHSEGAAGLSSLVKCVLALEHQTIPPNINMHRPNPRIPFTKYNLRVPTEPTPFPPNRAARVSINSFGLGGANAHAILESFRPMLANGDGHEHVNGNGHKHINGHHPTNGNHQVASPALVVFSANTQASLEKQIRSHHDFVQQNPDLVSNVAYTRAMVRERLQHRAYAVAENGQFAVISPAAKSASSPLVNVVFSGQGAQWPGMGKELIETDPAFRECIGTMDTVLQALRHPPSWTIMGELQKPPEESQISRAELAQPLSTALQIALFSRFQTLGLRPGAVVGHSSGEIAAAYASGALSLPQAITLAYYRGYVMGKQTDRNGAMAAVGLNEQDTALYIRSGAGVVVACENSPSSVTISGPSDQVDVVLAAVKESRPDVLARRLKVDMAYHSPDMISPSREYRRLVEQEWESLPSTLTTAFFSSVSGKLISDPSVLSAPGYWETNLTSPVRFSSAVKELLAHSHGDPFFLEIGPHSTLAGPLRQICAALSKPSRYIASMTRGKHSAVTTLSAVGELYKEGVHLNLSPLFPPSSKIISGMPPYPWDRSGSFWYESRLSKAWRTRKYAHHCLLGARVPESPDNQPQWRNVLRLEHEPWIADHKVNGDVVFPFAGYVAIAGEAVRQMVDGEPGTGYRLQDVVAHAALLVTPSEPVEMVTALQRPRGETEWFTFAISSFSGSSWVTHCEGQITAVSSPSPGPSSSRTVLPRQVDIHRFYDAMAKIGIGYGPEFRPLTNVTASPTACVSAGQIIDPADHRSAPFTLHPAAIDAALQLLIVAHAKGLPRNFRQLALPTKIEHLEVHRADTGPIDATASIDNDEALHSNSVECVTADCARSVLTMINLHLTPLAAETEDVIDIHAGARLHWLPHADFVDMAKLFSPPKLNKDVIRLQEEMALLCMMETVDRLEPLVPCQPHFSKFRDWLRKQIKCAQAGKLALVEDVVGLPSERRLAVLEEQYQKLLGHGKASVAVGMKRVYDNAEALFTGQKETLDVLMEDNVLTGIYNDLSFGYADFIRILSHTKPNLRILEVGAGTGGTTEPIIRALAADDGGPASYFTYTFTDISAGFFPRARERFSYASNMDFKVLDISKNPLEQGFEACSYDLILASNVIHATPSLSASLGHLHQLLGPDGMLVMTELCTTTRAINYIYGNFLGWWLGEADGRPDEPYIPVSRWDEELRAKGFSGVEIAVYDEDEPYRLSATILSKKMATPCPAADRRVAVLASQPDQGAPLSFVTSLRNKGWDVLPCKLGSPLPEDMDILSCLDMEANFFEDMTAERFASFQGILRSLRAQHLLWLTKPAQIQCKDPRQAAAIGVARTVRSEASNRFCTLEIDQDEARFVDLVLDVFQKIRRADDDADRLAADKEYAVHDGVIHVGRYRPFFLTKELPSDTVGTVTPAVDEVNGVLKQLPASNPGSLETPDGLVLEDHPDTPLPEGHIEIELRAIGQHELNGHLVPGPHVPASGVVTRVSSTDNDGTTTPSRLRPGDHVVVPLTPPTAAKEDNMISTRVILPPAGLIATARIPPEAASITHEHAAAMTHAFVTSIHALRNMARLQPGMSVLVHLASLDRRGGDGGVALAALQVCRAVGAEAFVTAWDGGDGGVSEGVLQLVEGLGVPRTRVFPVGSFYDGVMRETGGTGVDVVLDLASTASDGEPEVRGLLWRCVAECGMLLELGGGLEGDGAGKLEMRRLSLANRSYCFVDIAQFIKQRPERMERLVQEFLDMYGTGALKPLEPTACVREEAQSALQHLQHPELTGDIPTATSRPVRLRPDATYLLVGGVGGLGRCLATWLVERGARNITFLSRSAGVSEQSKDLIRELECMGCSVVAVTGDVTNMADVCSAVRMSKRPVAGLLQLAMVLEDSNLFQMTWEGWMAATKPKIDGTWNLHRALEGQPLDFFWMASSLFSAVEHPGQGNYGAANTFMEAFCQYRWSLGLPASVLNICAIDGVGFVAENPRARRKAKSQGVYFLGESEFLDFVELSIQCSVPSEGLADAFSTTWSNRGQVLMGLRSDSPLDDPANRTNWRRDRRMGLYHNVRANSTTVAPQLDPLRAFLDMLADASNEEEVLTDPSVTQMLALETGRKIHDLMLKPGEPVDISVSLAQLGLDSLVATELRRWLQQAVGLSVSVLEIMRLESLAQLGTLIAVKLRGKQAETSSRKNV</sequence>
<dbReference type="InterPro" id="IPR049551">
    <property type="entry name" value="PKS_DH_C"/>
</dbReference>
<feature type="domain" description="Carrier" evidence="8">
    <location>
        <begin position="2424"/>
        <end position="2500"/>
    </location>
</feature>
<protein>
    <submittedName>
        <fullName evidence="11">Lovastatin diketide synthase LovF</fullName>
    </submittedName>
</protein>
<dbReference type="CDD" id="cd00833">
    <property type="entry name" value="PKS"/>
    <property type="match status" value="1"/>
</dbReference>
<dbReference type="SMART" id="SM00823">
    <property type="entry name" value="PKS_PP"/>
    <property type="match status" value="1"/>
</dbReference>
<dbReference type="Pfam" id="PF14765">
    <property type="entry name" value="PS-DH"/>
    <property type="match status" value="1"/>
</dbReference>
<feature type="active site" description="Proton donor; for dehydratase activity" evidence="7">
    <location>
        <position position="1117"/>
    </location>
</feature>
<dbReference type="InterPro" id="IPR014030">
    <property type="entry name" value="Ketoacyl_synth_N"/>
</dbReference>
<evidence type="ECO:0000256" key="2">
    <source>
        <dbReference type="ARBA" id="ARBA00022553"/>
    </source>
</evidence>
<dbReference type="InterPro" id="IPR006162">
    <property type="entry name" value="Ppantetheine_attach_site"/>
</dbReference>
<keyword evidence="12" id="KW-1185">Reference proteome</keyword>
<keyword evidence="6" id="KW-0511">Multifunctional enzyme</keyword>
<dbReference type="Pfam" id="PF02801">
    <property type="entry name" value="Ketoacyl-synt_C"/>
    <property type="match status" value="1"/>
</dbReference>
<proteinExistence type="predicted"/>
<keyword evidence="4" id="KW-0521">NADP</keyword>
<dbReference type="SUPFAM" id="SSF55048">
    <property type="entry name" value="Probable ACP-binding domain of malonyl-CoA ACP transacylase"/>
    <property type="match status" value="1"/>
</dbReference>
<dbReference type="SMART" id="SM00826">
    <property type="entry name" value="PKS_DH"/>
    <property type="match status" value="1"/>
</dbReference>
<dbReference type="PROSITE" id="PS52019">
    <property type="entry name" value="PKS_MFAS_DH"/>
    <property type="match status" value="1"/>
</dbReference>
<keyword evidence="2" id="KW-0597">Phosphoprotein</keyword>
<dbReference type="InterPro" id="IPR018201">
    <property type="entry name" value="Ketoacyl_synth_AS"/>
</dbReference>
<dbReference type="Pfam" id="PF00109">
    <property type="entry name" value="ketoacyl-synt"/>
    <property type="match status" value="1"/>
</dbReference>
<evidence type="ECO:0000259" key="9">
    <source>
        <dbReference type="PROSITE" id="PS52004"/>
    </source>
</evidence>
<evidence type="ECO:0000313" key="11">
    <source>
        <dbReference type="EMBL" id="KAK4035087.1"/>
    </source>
</evidence>
<dbReference type="PROSITE" id="PS00606">
    <property type="entry name" value="KS3_1"/>
    <property type="match status" value="1"/>
</dbReference>
<dbReference type="InterPro" id="IPR011032">
    <property type="entry name" value="GroES-like_sf"/>
</dbReference>
<dbReference type="InterPro" id="IPR013968">
    <property type="entry name" value="PKS_KR"/>
</dbReference>
<dbReference type="Gene3D" id="3.40.50.720">
    <property type="entry name" value="NAD(P)-binding Rossmann-like Domain"/>
    <property type="match status" value="2"/>
</dbReference>
<evidence type="ECO:0000259" key="8">
    <source>
        <dbReference type="PROSITE" id="PS50075"/>
    </source>
</evidence>
<dbReference type="GO" id="GO:0004315">
    <property type="term" value="F:3-oxoacyl-[acyl-carrier-protein] synthase activity"/>
    <property type="evidence" value="ECO:0007669"/>
    <property type="project" value="InterPro"/>
</dbReference>
<comment type="caution">
    <text evidence="11">The sequence shown here is derived from an EMBL/GenBank/DDBJ whole genome shotgun (WGS) entry which is preliminary data.</text>
</comment>
<dbReference type="SUPFAM" id="SSF50129">
    <property type="entry name" value="GroES-like"/>
    <property type="match status" value="1"/>
</dbReference>
<dbReference type="InterPro" id="IPR014031">
    <property type="entry name" value="Ketoacyl_synth_C"/>
</dbReference>
<dbReference type="InterPro" id="IPR016035">
    <property type="entry name" value="Acyl_Trfase/lysoPLipase"/>
</dbReference>
<dbReference type="InterPro" id="IPR014043">
    <property type="entry name" value="Acyl_transferase_dom"/>
</dbReference>
<name>A0AAN6PFI7_9PEZI</name>
<dbReference type="PROSITE" id="PS52004">
    <property type="entry name" value="KS3_2"/>
    <property type="match status" value="1"/>
</dbReference>
<dbReference type="InterPro" id="IPR009081">
    <property type="entry name" value="PP-bd_ACP"/>
</dbReference>
<dbReference type="GO" id="GO:0004312">
    <property type="term" value="F:fatty acid synthase activity"/>
    <property type="evidence" value="ECO:0007669"/>
    <property type="project" value="TreeGrafter"/>
</dbReference>
<dbReference type="InterPro" id="IPR001227">
    <property type="entry name" value="Ac_transferase_dom_sf"/>
</dbReference>
<dbReference type="InterPro" id="IPR032821">
    <property type="entry name" value="PKS_assoc"/>
</dbReference>
<dbReference type="Gene3D" id="1.10.1200.10">
    <property type="entry name" value="ACP-like"/>
    <property type="match status" value="1"/>
</dbReference>
<dbReference type="InterPro" id="IPR042104">
    <property type="entry name" value="PKS_dehydratase_sf"/>
</dbReference>
<dbReference type="SMART" id="SM00827">
    <property type="entry name" value="PKS_AT"/>
    <property type="match status" value="1"/>
</dbReference>
<evidence type="ECO:0000256" key="7">
    <source>
        <dbReference type="PROSITE-ProRule" id="PRU01363"/>
    </source>
</evidence>
<dbReference type="InterPro" id="IPR049900">
    <property type="entry name" value="PKS_mFAS_DH"/>
</dbReference>
<dbReference type="GO" id="GO:0044550">
    <property type="term" value="P:secondary metabolite biosynthetic process"/>
    <property type="evidence" value="ECO:0007669"/>
    <property type="project" value="TreeGrafter"/>
</dbReference>
<dbReference type="Pfam" id="PF00550">
    <property type="entry name" value="PP-binding"/>
    <property type="match status" value="1"/>
</dbReference>
<dbReference type="InterPro" id="IPR029063">
    <property type="entry name" value="SAM-dependent_MTases_sf"/>
</dbReference>
<evidence type="ECO:0000313" key="12">
    <source>
        <dbReference type="Proteomes" id="UP001303115"/>
    </source>
</evidence>
<reference evidence="12" key="1">
    <citation type="journal article" date="2023" name="Mol. Phylogenet. Evol.">
        <title>Genome-scale phylogeny and comparative genomics of the fungal order Sordariales.</title>
        <authorList>
            <person name="Hensen N."/>
            <person name="Bonometti L."/>
            <person name="Westerberg I."/>
            <person name="Brannstrom I.O."/>
            <person name="Guillou S."/>
            <person name="Cros-Aarteil S."/>
            <person name="Calhoun S."/>
            <person name="Haridas S."/>
            <person name="Kuo A."/>
            <person name="Mondo S."/>
            <person name="Pangilinan J."/>
            <person name="Riley R."/>
            <person name="LaButti K."/>
            <person name="Andreopoulos B."/>
            <person name="Lipzen A."/>
            <person name="Chen C."/>
            <person name="Yan M."/>
            <person name="Daum C."/>
            <person name="Ng V."/>
            <person name="Clum A."/>
            <person name="Steindorff A."/>
            <person name="Ohm R.A."/>
            <person name="Martin F."/>
            <person name="Silar P."/>
            <person name="Natvig D.O."/>
            <person name="Lalanne C."/>
            <person name="Gautier V."/>
            <person name="Ament-Velasquez S.L."/>
            <person name="Kruys A."/>
            <person name="Hutchinson M.I."/>
            <person name="Powell A.J."/>
            <person name="Barry K."/>
            <person name="Miller A.N."/>
            <person name="Grigoriev I.V."/>
            <person name="Debuchy R."/>
            <person name="Gladieux P."/>
            <person name="Hiltunen Thoren M."/>
            <person name="Johannesson H."/>
        </authorList>
    </citation>
    <scope>NUCLEOTIDE SEQUENCE [LARGE SCALE GENOMIC DNA]</scope>
    <source>
        <strain evidence="12">CBS 284.82</strain>
    </source>
</reference>
<feature type="region of interest" description="N-terminal hotdog fold" evidence="7">
    <location>
        <begin position="918"/>
        <end position="1045"/>
    </location>
</feature>
<evidence type="ECO:0000256" key="3">
    <source>
        <dbReference type="ARBA" id="ARBA00022679"/>
    </source>
</evidence>
<evidence type="ECO:0000256" key="4">
    <source>
        <dbReference type="ARBA" id="ARBA00022857"/>
    </source>
</evidence>
<dbReference type="InterPro" id="IPR020807">
    <property type="entry name" value="PKS_DH"/>
</dbReference>